<accession>A0A3B6C220</accession>
<dbReference type="RefSeq" id="XP_044319587.1">
    <property type="nucleotide sequence ID" value="XM_044463652.1"/>
</dbReference>
<dbReference type="Pfam" id="PF05498">
    <property type="entry name" value="RALF"/>
    <property type="match status" value="1"/>
</dbReference>
<dbReference type="Gramene" id="TraesJAG2B03G00886170.1">
    <property type="protein sequence ID" value="TraesJAG2B03G00886170.1.CDS1"/>
    <property type="gene ID" value="TraesJAG2B03G00886170"/>
</dbReference>
<evidence type="ECO:0000256" key="4">
    <source>
        <dbReference type="ARBA" id="ARBA00023157"/>
    </source>
</evidence>
<dbReference type="Gramene" id="TraesNOR2B03G00899710.1">
    <property type="protein sequence ID" value="TraesNOR2B03G00899710.1.CDS1"/>
    <property type="gene ID" value="TraesNOR2B03G00899710"/>
</dbReference>
<dbReference type="AlphaFoldDB" id="A0A3B6C220"/>
<organism evidence="6">
    <name type="scientific">Triticum aestivum</name>
    <name type="common">Wheat</name>
    <dbReference type="NCBI Taxonomy" id="4565"/>
    <lineage>
        <taxon>Eukaryota</taxon>
        <taxon>Viridiplantae</taxon>
        <taxon>Streptophyta</taxon>
        <taxon>Embryophyta</taxon>
        <taxon>Tracheophyta</taxon>
        <taxon>Spermatophyta</taxon>
        <taxon>Magnoliopsida</taxon>
        <taxon>Liliopsida</taxon>
        <taxon>Poales</taxon>
        <taxon>Poaceae</taxon>
        <taxon>BOP clade</taxon>
        <taxon>Pooideae</taxon>
        <taxon>Triticodae</taxon>
        <taxon>Triticeae</taxon>
        <taxon>Triticinae</taxon>
        <taxon>Triticum</taxon>
    </lineage>
</organism>
<dbReference type="Gramene" id="TraesSYM2B03G00898880.1">
    <property type="protein sequence ID" value="TraesSYM2B03G00898880.1.CDS1"/>
    <property type="gene ID" value="TraesSYM2B03G00898880"/>
</dbReference>
<keyword evidence="3 5" id="KW-0732">Signal</keyword>
<dbReference type="Proteomes" id="UP000019116">
    <property type="component" value="Chromosome 2B"/>
</dbReference>
<reference evidence="6" key="1">
    <citation type="submission" date="2018-08" db="EMBL/GenBank/DDBJ databases">
        <authorList>
            <person name="Rossello M."/>
        </authorList>
    </citation>
    <scope>NUCLEOTIDE SEQUENCE [LARGE SCALE GENOMIC DNA]</scope>
    <source>
        <strain evidence="6">cv. Chinese Spring</strain>
    </source>
</reference>
<feature type="chain" id="PRO_5043172047" evidence="5">
    <location>
        <begin position="28"/>
        <end position="127"/>
    </location>
</feature>
<dbReference type="Gramene" id="TraesPARA_EIv1.0_0577570.1">
    <property type="protein sequence ID" value="TraesPARA_EIv1.0_0577570.1.CDS1"/>
    <property type="gene ID" value="TraesPARA_EIv1.0_0577570"/>
</dbReference>
<dbReference type="OMA" id="YSNCGAS"/>
<proteinExistence type="inferred from homology"/>
<evidence type="ECO:0000256" key="5">
    <source>
        <dbReference type="SAM" id="SignalP"/>
    </source>
</evidence>
<dbReference type="GO" id="GO:0005179">
    <property type="term" value="F:hormone activity"/>
    <property type="evidence" value="ECO:0007669"/>
    <property type="project" value="UniProtKB-KW"/>
</dbReference>
<dbReference type="Gramene" id="TraesCLE_scaffold_277511_01G000100.1">
    <property type="protein sequence ID" value="TraesCLE_scaffold_277511_01G000100.1"/>
    <property type="gene ID" value="TraesCLE_scaffold_277511_01G000100"/>
</dbReference>
<dbReference type="InterPro" id="IPR008801">
    <property type="entry name" value="RALF"/>
</dbReference>
<sequence length="127" mass="13057">MARLGVALLALLAAAAAVASLPSPASAGELASMLLSRAAACDGVIGECGVDEDEEMVTGAGGAGEALRRSLVRKSTARYISYAALRADQIPCDKRGASYYINCGSMQQANPYTRGCSAITHCARNMN</sequence>
<dbReference type="Gramene" id="TraesJUL2B03G00892550.1">
    <property type="protein sequence ID" value="TraesJUL2B03G00892550.1.CDS1"/>
    <property type="gene ID" value="TraesJUL2B03G00892550"/>
</dbReference>
<dbReference type="Gramene" id="TraesCS2B03G0442200.1">
    <property type="protein sequence ID" value="TraesCS2B03G0442200.1.CDS1"/>
    <property type="gene ID" value="TraesCS2B03G0442200"/>
</dbReference>
<dbReference type="Gramene" id="TraesMAC2B03G00885430.1">
    <property type="protein sequence ID" value="TraesMAC2B03G00885430.1.CDS1"/>
    <property type="gene ID" value="TraesMAC2B03G00885430"/>
</dbReference>
<evidence type="ECO:0000256" key="2">
    <source>
        <dbReference type="ARBA" id="ARBA00022702"/>
    </source>
</evidence>
<dbReference type="EnsemblPlants" id="TraesCS2B02G182400.1">
    <property type="protein sequence ID" value="TraesCS2B02G182400.1.cds1"/>
    <property type="gene ID" value="TraesCS2B02G182400"/>
</dbReference>
<protein>
    <submittedName>
        <fullName evidence="6">Uncharacterized protein</fullName>
    </submittedName>
</protein>
<dbReference type="OrthoDB" id="1863600at2759"/>
<evidence type="ECO:0000313" key="6">
    <source>
        <dbReference type="EnsemblPlants" id="TraesCS2B02G182400.1.cds1"/>
    </source>
</evidence>
<dbReference type="PANTHER" id="PTHR33136:SF89">
    <property type="entry name" value="PROTEIN RALF-LIKE 19"/>
    <property type="match status" value="1"/>
</dbReference>
<dbReference type="PANTHER" id="PTHR33136">
    <property type="entry name" value="RAPID ALKALINIZATION FACTOR-LIKE"/>
    <property type="match status" value="1"/>
</dbReference>
<reference evidence="6" key="2">
    <citation type="submission" date="2018-10" db="UniProtKB">
        <authorList>
            <consortium name="EnsemblPlants"/>
        </authorList>
    </citation>
    <scope>IDENTIFICATION</scope>
</reference>
<dbReference type="GO" id="GO:0019722">
    <property type="term" value="P:calcium-mediated signaling"/>
    <property type="evidence" value="ECO:0000318"/>
    <property type="project" value="GO_Central"/>
</dbReference>
<evidence type="ECO:0000313" key="7">
    <source>
        <dbReference type="Proteomes" id="UP000019116"/>
    </source>
</evidence>
<dbReference type="Gramene" id="TraesARI2B03G00898640.1">
    <property type="protein sequence ID" value="TraesARI2B03G00898640.1.CDS1"/>
    <property type="gene ID" value="TraesARI2B03G00898640"/>
</dbReference>
<dbReference type="Gramene" id="TraesCS2B02G182400.1">
    <property type="protein sequence ID" value="TraesCS2B02G182400.1.cds1"/>
    <property type="gene ID" value="TraesCS2B02G182400"/>
</dbReference>
<keyword evidence="7" id="KW-1185">Reference proteome</keyword>
<feature type="signal peptide" evidence="5">
    <location>
        <begin position="1"/>
        <end position="27"/>
    </location>
</feature>
<dbReference type="STRING" id="4565.A0A3B6C220"/>
<comment type="similarity">
    <text evidence="1">Belongs to the plant rapid alkalinization factor (RALF) family.</text>
</comment>
<name>A0A3B6C220_WHEAT</name>
<dbReference type="Gramene" id="TraesROB_scaffold_261143_01G000100.1">
    <property type="protein sequence ID" value="TraesROB_scaffold_261143_01G000100.1"/>
    <property type="gene ID" value="TraesROB_scaffold_261143_01G000100"/>
</dbReference>
<evidence type="ECO:0000256" key="1">
    <source>
        <dbReference type="ARBA" id="ARBA00009178"/>
    </source>
</evidence>
<keyword evidence="2" id="KW-0372">Hormone</keyword>
<dbReference type="Gramene" id="TraesLDM2B03G00888780.1">
    <property type="protein sequence ID" value="TraesLDM2B03G00888780.1.CDS1"/>
    <property type="gene ID" value="TraesLDM2B03G00888780"/>
</dbReference>
<dbReference type="Gramene" id="TraesSTA2B03G00886570.1">
    <property type="protein sequence ID" value="TraesSTA2B03G00886570.1.CDS1"/>
    <property type="gene ID" value="TraesSTA2B03G00886570"/>
</dbReference>
<dbReference type="Gramene" id="TraesWEE_scaffold_022783_01G000100.1">
    <property type="protein sequence ID" value="TraesWEE_scaffold_022783_01G000100.1"/>
    <property type="gene ID" value="TraesWEE_scaffold_022783_01G000100"/>
</dbReference>
<evidence type="ECO:0000256" key="3">
    <source>
        <dbReference type="ARBA" id="ARBA00022729"/>
    </source>
</evidence>
<keyword evidence="4" id="KW-1015">Disulfide bond</keyword>
<dbReference type="GeneID" id="123040935"/>
<dbReference type="Gramene" id="TraesCAD_scaffold_258278_01G000100.1">
    <property type="protein sequence ID" value="TraesCAD_scaffold_258278_01G000100.1"/>
    <property type="gene ID" value="TraesCAD_scaffold_258278_01G000100"/>
</dbReference>
<gene>
    <name evidence="6" type="primary">LOC123040935</name>
</gene>